<dbReference type="AlphaFoldDB" id="A0A9D2UJG8"/>
<evidence type="ECO:0000313" key="2">
    <source>
        <dbReference type="EMBL" id="HJD53461.1"/>
    </source>
</evidence>
<dbReference type="EMBL" id="DWUP01000164">
    <property type="protein sequence ID" value="HJD53461.1"/>
    <property type="molecule type" value="Genomic_DNA"/>
</dbReference>
<dbReference type="PANTHER" id="PTHR30595:SF6">
    <property type="entry name" value="SCHLAFEN ALBA-2 DOMAIN-CONTAINING PROTEIN"/>
    <property type="match status" value="1"/>
</dbReference>
<name>A0A9D2UJG8_9BACT</name>
<dbReference type="InterPro" id="IPR007421">
    <property type="entry name" value="Schlafen_AlbA_2_dom"/>
</dbReference>
<dbReference type="PANTHER" id="PTHR30595">
    <property type="entry name" value="GLPR-RELATED TRANSCRIPTIONAL REPRESSOR"/>
    <property type="match status" value="1"/>
</dbReference>
<feature type="domain" description="Schlafen AlbA-2" evidence="1">
    <location>
        <begin position="18"/>
        <end position="131"/>
    </location>
</feature>
<evidence type="ECO:0000313" key="3">
    <source>
        <dbReference type="Proteomes" id="UP000787625"/>
    </source>
</evidence>
<accession>A0A9D2UJG8</accession>
<organism evidence="2 3">
    <name type="scientific">Candidatus Avibacteroides avistercoris</name>
    <dbReference type="NCBI Taxonomy" id="2840690"/>
    <lineage>
        <taxon>Bacteria</taxon>
        <taxon>Pseudomonadati</taxon>
        <taxon>Bacteroidota</taxon>
        <taxon>Bacteroidia</taxon>
        <taxon>Bacteroidales</taxon>
        <taxon>Bacteroidaceae</taxon>
        <taxon>Bacteroidaceae incertae sedis</taxon>
        <taxon>Candidatus Avibacteroides</taxon>
    </lineage>
</organism>
<keyword evidence="2" id="KW-0067">ATP-binding</keyword>
<keyword evidence="2" id="KW-0547">Nucleotide-binding</keyword>
<protein>
    <submittedName>
        <fullName evidence="2">ATP-binding protein</fullName>
    </submittedName>
</protein>
<dbReference type="InterPro" id="IPR038461">
    <property type="entry name" value="Schlafen_AlbA_2_dom_sf"/>
</dbReference>
<gene>
    <name evidence="2" type="ORF">IAA93_07045</name>
</gene>
<dbReference type="Gene3D" id="3.30.950.30">
    <property type="entry name" value="Schlafen, AAA domain"/>
    <property type="match status" value="1"/>
</dbReference>
<sequence length="213" mass="23755">MRHTAAEDYLKRLIAEGEHERQDFKYEVSDARKIARSLSAFANTSGGRLLVGVKDNGRIAGIDSDEEYYMVQAAAEVCCTPVPNVEMQAVTAAGKTVLIATVHEADDKPVRVIDADGRRTAYVRRADENVLASPVHIRVWEQQRRPHGETIVAGSADSRLMQQLARGGMLDINKFAREAHIPRRAAVQAMARLVRYGVAEEVYAGHKFWWRAV</sequence>
<reference evidence="2" key="1">
    <citation type="journal article" date="2021" name="PeerJ">
        <title>Extensive microbial diversity within the chicken gut microbiome revealed by metagenomics and culture.</title>
        <authorList>
            <person name="Gilroy R."/>
            <person name="Ravi A."/>
            <person name="Getino M."/>
            <person name="Pursley I."/>
            <person name="Horton D.L."/>
            <person name="Alikhan N.F."/>
            <person name="Baker D."/>
            <person name="Gharbi K."/>
            <person name="Hall N."/>
            <person name="Watson M."/>
            <person name="Adriaenssens E.M."/>
            <person name="Foster-Nyarko E."/>
            <person name="Jarju S."/>
            <person name="Secka A."/>
            <person name="Antonio M."/>
            <person name="Oren A."/>
            <person name="Chaudhuri R.R."/>
            <person name="La Ragione R."/>
            <person name="Hildebrand F."/>
            <person name="Pallen M.J."/>
        </authorList>
    </citation>
    <scope>NUCLEOTIDE SEQUENCE</scope>
    <source>
        <strain evidence="2">MalCec1-1739</strain>
    </source>
</reference>
<reference evidence="2" key="2">
    <citation type="submission" date="2021-04" db="EMBL/GenBank/DDBJ databases">
        <authorList>
            <person name="Gilroy R."/>
        </authorList>
    </citation>
    <scope>NUCLEOTIDE SEQUENCE</scope>
    <source>
        <strain evidence="2">MalCec1-1739</strain>
    </source>
</reference>
<evidence type="ECO:0000259" key="1">
    <source>
        <dbReference type="Pfam" id="PF04326"/>
    </source>
</evidence>
<proteinExistence type="predicted"/>
<dbReference type="Pfam" id="PF04326">
    <property type="entry name" value="SLFN_AlbA_2"/>
    <property type="match status" value="1"/>
</dbReference>
<dbReference type="Proteomes" id="UP000787625">
    <property type="component" value="Unassembled WGS sequence"/>
</dbReference>
<dbReference type="GO" id="GO:0005524">
    <property type="term" value="F:ATP binding"/>
    <property type="evidence" value="ECO:0007669"/>
    <property type="project" value="UniProtKB-KW"/>
</dbReference>
<comment type="caution">
    <text evidence="2">The sequence shown here is derived from an EMBL/GenBank/DDBJ whole genome shotgun (WGS) entry which is preliminary data.</text>
</comment>